<proteinExistence type="predicted"/>
<name>A0AA36J8J1_9DINO</name>
<evidence type="ECO:0000313" key="2">
    <source>
        <dbReference type="EMBL" id="CAJ1400635.1"/>
    </source>
</evidence>
<feature type="compositionally biased region" description="Basic and acidic residues" evidence="1">
    <location>
        <begin position="258"/>
        <end position="284"/>
    </location>
</feature>
<dbReference type="AlphaFoldDB" id="A0AA36J8J1"/>
<reference evidence="2" key="1">
    <citation type="submission" date="2023-08" db="EMBL/GenBank/DDBJ databases">
        <authorList>
            <person name="Chen Y."/>
            <person name="Shah S."/>
            <person name="Dougan E. K."/>
            <person name="Thang M."/>
            <person name="Chan C."/>
        </authorList>
    </citation>
    <scope>NUCLEOTIDE SEQUENCE</scope>
</reference>
<evidence type="ECO:0000256" key="1">
    <source>
        <dbReference type="SAM" id="MobiDB-lite"/>
    </source>
</evidence>
<evidence type="ECO:0000313" key="3">
    <source>
        <dbReference type="Proteomes" id="UP001178507"/>
    </source>
</evidence>
<feature type="region of interest" description="Disordered" evidence="1">
    <location>
        <begin position="244"/>
        <end position="314"/>
    </location>
</feature>
<dbReference type="EMBL" id="CAUJNA010003380">
    <property type="protein sequence ID" value="CAJ1400635.1"/>
    <property type="molecule type" value="Genomic_DNA"/>
</dbReference>
<feature type="compositionally biased region" description="Basic and acidic residues" evidence="1">
    <location>
        <begin position="302"/>
        <end position="314"/>
    </location>
</feature>
<dbReference type="Proteomes" id="UP001178507">
    <property type="component" value="Unassembled WGS sequence"/>
</dbReference>
<gene>
    <name evidence="2" type="ORF">EVOR1521_LOCUS23940</name>
</gene>
<organism evidence="2 3">
    <name type="scientific">Effrenium voratum</name>
    <dbReference type="NCBI Taxonomy" id="2562239"/>
    <lineage>
        <taxon>Eukaryota</taxon>
        <taxon>Sar</taxon>
        <taxon>Alveolata</taxon>
        <taxon>Dinophyceae</taxon>
        <taxon>Suessiales</taxon>
        <taxon>Symbiodiniaceae</taxon>
        <taxon>Effrenium</taxon>
    </lineage>
</organism>
<keyword evidence="3" id="KW-1185">Reference proteome</keyword>
<sequence length="314" mass="34588">MPGLESSLREVLDSLLSPHAKPQKVHAVEALASAAVPQLPRAQRRALWMAALPAAKPLRTAFEVDRDNAPALEEMNNDAKGKEKDQPLPPMWENLDGLPEVKVTSPAVAYFSKDIGAGEDGEMKPTFGCKCGAGDWRPAMSHPSITFRQEFVDLHPDFLGRVQKLRINLVNDNTQKTQWDATYDLLRFLKSGDVPTLTETTPAIPGSGTQLRFLTFCPEAAQNYTLKVTALDSNGDPIDYFEDDEMHLNATPGPPPPAEEKEPDLPNVKEAEKMAEEALVKEPGLESGGLKTEEEEPPEEGDITREIMHEESLE</sequence>
<comment type="caution">
    <text evidence="2">The sequence shown here is derived from an EMBL/GenBank/DDBJ whole genome shotgun (WGS) entry which is preliminary data.</text>
</comment>
<protein>
    <submittedName>
        <fullName evidence="2">Uncharacterized protein</fullName>
    </submittedName>
</protein>
<accession>A0AA36J8J1</accession>